<feature type="transmembrane region" description="Helical" evidence="5">
    <location>
        <begin position="178"/>
        <end position="195"/>
    </location>
</feature>
<dbReference type="AlphaFoldDB" id="A0A542XHD8"/>
<dbReference type="GO" id="GO:0022857">
    <property type="term" value="F:transmembrane transporter activity"/>
    <property type="evidence" value="ECO:0007669"/>
    <property type="project" value="InterPro"/>
</dbReference>
<comment type="caution">
    <text evidence="7">The sequence shown here is derived from an EMBL/GenBank/DDBJ whole genome shotgun (WGS) entry which is preliminary data.</text>
</comment>
<feature type="transmembrane region" description="Helical" evidence="5">
    <location>
        <begin position="21"/>
        <end position="49"/>
    </location>
</feature>
<dbReference type="RefSeq" id="WP_016815269.1">
    <property type="nucleotide sequence ID" value="NZ_BOQM01000023.1"/>
</dbReference>
<accession>A0A542XHD8</accession>
<keyword evidence="4 5" id="KW-0472">Membrane</keyword>
<evidence type="ECO:0000259" key="6">
    <source>
        <dbReference type="PROSITE" id="PS50850"/>
    </source>
</evidence>
<evidence type="ECO:0000256" key="2">
    <source>
        <dbReference type="ARBA" id="ARBA00022692"/>
    </source>
</evidence>
<dbReference type="GeneID" id="93769624"/>
<evidence type="ECO:0000256" key="3">
    <source>
        <dbReference type="ARBA" id="ARBA00022989"/>
    </source>
</evidence>
<reference evidence="7 8" key="1">
    <citation type="submission" date="2019-06" db="EMBL/GenBank/DDBJ databases">
        <title>Sequencing the genomes of 1000 actinobacteria strains.</title>
        <authorList>
            <person name="Klenk H.-P."/>
        </authorList>
    </citation>
    <scope>NUCLEOTIDE SEQUENCE [LARGE SCALE GENOMIC DNA]</scope>
    <source>
        <strain evidence="7 8">DSM 44819</strain>
    </source>
</reference>
<dbReference type="SUPFAM" id="SSF103473">
    <property type="entry name" value="MFS general substrate transporter"/>
    <property type="match status" value="1"/>
</dbReference>
<evidence type="ECO:0000256" key="1">
    <source>
        <dbReference type="ARBA" id="ARBA00004651"/>
    </source>
</evidence>
<feature type="transmembrane region" description="Helical" evidence="5">
    <location>
        <begin position="342"/>
        <end position="364"/>
    </location>
</feature>
<dbReference type="GO" id="GO:0005886">
    <property type="term" value="C:plasma membrane"/>
    <property type="evidence" value="ECO:0007669"/>
    <property type="project" value="UniProtKB-SubCell"/>
</dbReference>
<organism evidence="7 8">
    <name type="scientific">Salinispora arenicola</name>
    <dbReference type="NCBI Taxonomy" id="168697"/>
    <lineage>
        <taxon>Bacteria</taxon>
        <taxon>Bacillati</taxon>
        <taxon>Actinomycetota</taxon>
        <taxon>Actinomycetes</taxon>
        <taxon>Micromonosporales</taxon>
        <taxon>Micromonosporaceae</taxon>
        <taxon>Salinispora</taxon>
    </lineage>
</organism>
<feature type="transmembrane region" description="Helical" evidence="5">
    <location>
        <begin position="284"/>
        <end position="305"/>
    </location>
</feature>
<evidence type="ECO:0000313" key="7">
    <source>
        <dbReference type="EMBL" id="TQL35229.1"/>
    </source>
</evidence>
<dbReference type="PANTHER" id="PTHR23542">
    <property type="match status" value="1"/>
</dbReference>
<keyword evidence="3 5" id="KW-1133">Transmembrane helix</keyword>
<feature type="transmembrane region" description="Helical" evidence="5">
    <location>
        <begin position="223"/>
        <end position="247"/>
    </location>
</feature>
<dbReference type="Proteomes" id="UP000315983">
    <property type="component" value="Unassembled WGS sequence"/>
</dbReference>
<dbReference type="InterPro" id="IPR036259">
    <property type="entry name" value="MFS_trans_sf"/>
</dbReference>
<dbReference type="InterPro" id="IPR020846">
    <property type="entry name" value="MFS_dom"/>
</dbReference>
<protein>
    <submittedName>
        <fullName evidence="7">Putative MFS family arabinose efflux permease</fullName>
    </submittedName>
</protein>
<feature type="domain" description="Major facilitator superfamily (MFS) profile" evidence="6">
    <location>
        <begin position="177"/>
        <end position="412"/>
    </location>
</feature>
<proteinExistence type="predicted"/>
<feature type="transmembrane region" description="Helical" evidence="5">
    <location>
        <begin position="55"/>
        <end position="77"/>
    </location>
</feature>
<feature type="transmembrane region" description="Helical" evidence="5">
    <location>
        <begin position="311"/>
        <end position="330"/>
    </location>
</feature>
<feature type="transmembrane region" description="Helical" evidence="5">
    <location>
        <begin position="152"/>
        <end position="172"/>
    </location>
</feature>
<evidence type="ECO:0000313" key="8">
    <source>
        <dbReference type="Proteomes" id="UP000315983"/>
    </source>
</evidence>
<feature type="transmembrane region" description="Helical" evidence="5">
    <location>
        <begin position="115"/>
        <end position="140"/>
    </location>
</feature>
<comment type="subcellular location">
    <subcellularLocation>
        <location evidence="1">Cell membrane</location>
        <topology evidence="1">Multi-pass membrane protein</topology>
    </subcellularLocation>
</comment>
<sequence>MSREVRTDVNLKPYRAALALPGLRTLLIVAVLARIPLTATGLTLTFYVVQDLGRGYGAAGLVGAAITVGAAVGGPVLGRLIDRRGLRPVLVLTAVAEAIFWSTAPMLPYPLLLPAAFLAGSLALPIFSVIRSSIAAIVPADRRRAAYALDSVSVELAFMMGPALATVAVTTISARTTLYLVGAGIVAAGVGLFLLDPPLRGASDPVGPQRKVPRREWLTPRMVAVLAVSTAATVVLGGTDVAVIAVLRDNGDIGFTGVVLAIWAVASLVGGFAYGAATRAPSPLALLAVLSIATIPVGLAGANWWLLGLVLIPAGLLCAPTLAATSDAISRLAPVDARGEAMGLHGSAITVGIAVGAPLAGAVIDASAPAWGFAVTGAVGGLVALVVLPIELRRRRAGAPAPVPEPELTHAA</sequence>
<keyword evidence="2 5" id="KW-0812">Transmembrane</keyword>
<dbReference type="EMBL" id="VFOL01000001">
    <property type="protein sequence ID" value="TQL35229.1"/>
    <property type="molecule type" value="Genomic_DNA"/>
</dbReference>
<dbReference type="PANTHER" id="PTHR23542:SF1">
    <property type="entry name" value="MAJOR FACILITATOR SUPERFAMILY (MFS) PROFILE DOMAIN-CONTAINING PROTEIN"/>
    <property type="match status" value="1"/>
</dbReference>
<feature type="transmembrane region" description="Helical" evidence="5">
    <location>
        <begin position="253"/>
        <end position="277"/>
    </location>
</feature>
<feature type="transmembrane region" description="Helical" evidence="5">
    <location>
        <begin position="370"/>
        <end position="390"/>
    </location>
</feature>
<feature type="transmembrane region" description="Helical" evidence="5">
    <location>
        <begin position="89"/>
        <end position="109"/>
    </location>
</feature>
<dbReference type="Pfam" id="PF07690">
    <property type="entry name" value="MFS_1"/>
    <property type="match status" value="1"/>
</dbReference>
<dbReference type="PROSITE" id="PS50850">
    <property type="entry name" value="MFS"/>
    <property type="match status" value="1"/>
</dbReference>
<gene>
    <name evidence="7" type="ORF">FB564_0260</name>
</gene>
<evidence type="ECO:0000256" key="4">
    <source>
        <dbReference type="ARBA" id="ARBA00023136"/>
    </source>
</evidence>
<dbReference type="Gene3D" id="1.20.1250.20">
    <property type="entry name" value="MFS general substrate transporter like domains"/>
    <property type="match status" value="1"/>
</dbReference>
<name>A0A542XHD8_SALAC</name>
<dbReference type="InterPro" id="IPR011701">
    <property type="entry name" value="MFS"/>
</dbReference>
<evidence type="ECO:0000256" key="5">
    <source>
        <dbReference type="SAM" id="Phobius"/>
    </source>
</evidence>